<dbReference type="InterPro" id="IPR037069">
    <property type="entry name" value="AcylCoA_DH/ox_N_sf"/>
</dbReference>
<dbReference type="EMBL" id="CP032514">
    <property type="protein sequence ID" value="AYD88991.1"/>
    <property type="molecule type" value="Genomic_DNA"/>
</dbReference>
<dbReference type="InterPro" id="IPR009100">
    <property type="entry name" value="AcylCoA_DH/oxidase_NM_dom_sf"/>
</dbReference>
<dbReference type="RefSeq" id="WP_119836725.1">
    <property type="nucleotide sequence ID" value="NZ_CP032514.1"/>
</dbReference>
<reference evidence="3 4" key="1">
    <citation type="submission" date="2018-09" db="EMBL/GenBank/DDBJ databases">
        <authorList>
            <person name="Li J."/>
        </authorList>
    </citation>
    <scope>NUCLEOTIDE SEQUENCE [LARGE SCALE GENOMIC DNA]</scope>
    <source>
        <strain evidence="3 4">2129</strain>
    </source>
</reference>
<evidence type="ECO:0000256" key="1">
    <source>
        <dbReference type="SAM" id="MobiDB-lite"/>
    </source>
</evidence>
<dbReference type="PANTHER" id="PTHR43884:SF12">
    <property type="entry name" value="ISOVALERYL-COA DEHYDROGENASE, MITOCHONDRIAL-RELATED"/>
    <property type="match status" value="1"/>
</dbReference>
<dbReference type="Pfam" id="PF02771">
    <property type="entry name" value="Acyl-CoA_dh_N"/>
    <property type="match status" value="1"/>
</dbReference>
<feature type="region of interest" description="Disordered" evidence="1">
    <location>
        <begin position="1"/>
        <end position="33"/>
    </location>
</feature>
<feature type="compositionally biased region" description="Low complexity" evidence="1">
    <location>
        <begin position="1"/>
        <end position="18"/>
    </location>
</feature>
<sequence length="387" mass="40728">MTAATSATATVSAPADTACSAPTPGSPLWATGTDTGQEALRDAAAPFVREAAALASQVDSGQASPRPLLSRLGEAGLLDLGVQELLGEDPRAADVRAPAWLIAALARECMSTAFGLWAHRMVLDYLARGVRSQATQTVLGELRAGRRLGSTAMASGLKWLAGVGDLAVRAVPDGQGWRLTGFIPWASNLCDDSVVVLPASTPQGTVVVWVEARALEVRPVTGLLALNATASGTIRLHDVAVGPSQVVSTELASLAQGFKPTMLILQSAFCLGLAQRSLEEARSTQDRSANTVFHEDVAILAHELQRFCERWEAAAADTGSASMAEVLRLRLEAASLAGRATRLEATLAGGRGYQERTDASRRFREAAFLPVQSPSEGHLRWELSSLA</sequence>
<dbReference type="Gene3D" id="2.40.110.10">
    <property type="entry name" value="Butyryl-CoA Dehydrogenase, subunit A, domain 2"/>
    <property type="match status" value="1"/>
</dbReference>
<keyword evidence="4" id="KW-1185">Reference proteome</keyword>
<evidence type="ECO:0000313" key="3">
    <source>
        <dbReference type="EMBL" id="AYD88991.1"/>
    </source>
</evidence>
<name>A0ABM6Z1L1_9ACTO</name>
<protein>
    <submittedName>
        <fullName evidence="3">Acyl-CoA dehydrogenase</fullName>
    </submittedName>
</protein>
<dbReference type="PANTHER" id="PTHR43884">
    <property type="entry name" value="ACYL-COA DEHYDROGENASE"/>
    <property type="match status" value="1"/>
</dbReference>
<accession>A0ABM6Z1L1</accession>
<proteinExistence type="predicted"/>
<dbReference type="InterPro" id="IPR036250">
    <property type="entry name" value="AcylCo_DH-like_C"/>
</dbReference>
<gene>
    <name evidence="3" type="ORF">D5R93_01045</name>
</gene>
<organism evidence="3 4">
    <name type="scientific">Actinomyces lilanjuaniae</name>
    <dbReference type="NCBI Taxonomy" id="2321394"/>
    <lineage>
        <taxon>Bacteria</taxon>
        <taxon>Bacillati</taxon>
        <taxon>Actinomycetota</taxon>
        <taxon>Actinomycetes</taxon>
        <taxon>Actinomycetales</taxon>
        <taxon>Actinomycetaceae</taxon>
        <taxon>Actinomyces</taxon>
    </lineage>
</organism>
<dbReference type="InterPro" id="IPR046373">
    <property type="entry name" value="Acyl-CoA_Oxase/DH_mid-dom_sf"/>
</dbReference>
<dbReference type="InterPro" id="IPR013786">
    <property type="entry name" value="AcylCoA_DH/ox_N"/>
</dbReference>
<dbReference type="SUPFAM" id="SSF47203">
    <property type="entry name" value="Acyl-CoA dehydrogenase C-terminal domain-like"/>
    <property type="match status" value="1"/>
</dbReference>
<dbReference type="SUPFAM" id="SSF56645">
    <property type="entry name" value="Acyl-CoA dehydrogenase NM domain-like"/>
    <property type="match status" value="1"/>
</dbReference>
<evidence type="ECO:0000259" key="2">
    <source>
        <dbReference type="Pfam" id="PF02771"/>
    </source>
</evidence>
<dbReference type="Gene3D" id="1.10.540.10">
    <property type="entry name" value="Acyl-CoA dehydrogenase/oxidase, N-terminal domain"/>
    <property type="match status" value="1"/>
</dbReference>
<dbReference type="Proteomes" id="UP000273001">
    <property type="component" value="Chromosome"/>
</dbReference>
<feature type="domain" description="Acyl-CoA dehydrogenase/oxidase N-terminal" evidence="2">
    <location>
        <begin position="37"/>
        <end position="139"/>
    </location>
</feature>
<evidence type="ECO:0000313" key="4">
    <source>
        <dbReference type="Proteomes" id="UP000273001"/>
    </source>
</evidence>